<comment type="caution">
    <text evidence="3">The sequence shown here is derived from an EMBL/GenBank/DDBJ whole genome shotgun (WGS) entry which is preliminary data.</text>
</comment>
<keyword evidence="1" id="KW-0175">Coiled coil</keyword>
<protein>
    <recommendedName>
        <fullName evidence="2">Transglycosylase SLT domain-containing protein</fullName>
    </recommendedName>
</protein>
<dbReference type="RefSeq" id="WP_000224728.1">
    <property type="nucleotide sequence ID" value="NZ_CP027611.1"/>
</dbReference>
<dbReference type="Pfam" id="PF01464">
    <property type="entry name" value="SLT"/>
    <property type="match status" value="1"/>
</dbReference>
<dbReference type="EMBL" id="LLGC01000179">
    <property type="protein sequence ID" value="KQE03556.1"/>
    <property type="molecule type" value="Genomic_DNA"/>
</dbReference>
<dbReference type="EMBL" id="LLGC01000126">
    <property type="protein sequence ID" value="KQE07288.1"/>
    <property type="molecule type" value="Genomic_DNA"/>
</dbReference>
<evidence type="ECO:0000313" key="4">
    <source>
        <dbReference type="EMBL" id="KQE07288.1"/>
    </source>
</evidence>
<dbReference type="AlphaFoldDB" id="A0AAP1AGI5"/>
<feature type="coiled-coil region" evidence="1">
    <location>
        <begin position="862"/>
        <end position="889"/>
    </location>
</feature>
<feature type="domain" description="Transglycosylase SLT" evidence="2">
    <location>
        <begin position="643"/>
        <end position="735"/>
    </location>
</feature>
<dbReference type="Gene3D" id="1.10.530.10">
    <property type="match status" value="1"/>
</dbReference>
<dbReference type="InterPro" id="IPR008258">
    <property type="entry name" value="Transglycosylase_SLT_dom_1"/>
</dbReference>
<gene>
    <name evidence="4" type="ORF">APD33_02300</name>
    <name evidence="3" type="ORF">APD33_13150</name>
</gene>
<evidence type="ECO:0000256" key="1">
    <source>
        <dbReference type="SAM" id="Coils"/>
    </source>
</evidence>
<evidence type="ECO:0000313" key="5">
    <source>
        <dbReference type="Proteomes" id="UP000051449"/>
    </source>
</evidence>
<organism evidence="3 5">
    <name type="scientific">Acinetobacter baumannii</name>
    <dbReference type="NCBI Taxonomy" id="470"/>
    <lineage>
        <taxon>Bacteria</taxon>
        <taxon>Pseudomonadati</taxon>
        <taxon>Pseudomonadota</taxon>
        <taxon>Gammaproteobacteria</taxon>
        <taxon>Moraxellales</taxon>
        <taxon>Moraxellaceae</taxon>
        <taxon>Acinetobacter</taxon>
        <taxon>Acinetobacter calcoaceticus/baumannii complex</taxon>
    </lineage>
</organism>
<dbReference type="SUPFAM" id="SSF53955">
    <property type="entry name" value="Lysozyme-like"/>
    <property type="match status" value="1"/>
</dbReference>
<feature type="coiled-coil region" evidence="1">
    <location>
        <begin position="378"/>
        <end position="412"/>
    </location>
</feature>
<dbReference type="InterPro" id="IPR023346">
    <property type="entry name" value="Lysozyme-like_dom_sf"/>
</dbReference>
<reference evidence="3 5" key="1">
    <citation type="submission" date="2015-10" db="EMBL/GenBank/DDBJ databases">
        <title>The utility of whole genome sequencing in characterizing Acinetobacter epidemiology and analyzing hospital outbreaks.</title>
        <authorList>
            <person name="Ozer E.A."/>
            <person name="Fitzpatrick M.A."/>
            <person name="Hauser A.R."/>
        </authorList>
    </citation>
    <scope>NUCLEOTIDE SEQUENCE [LARGE SCALE GENOMIC DNA]</scope>
    <source>
        <strain evidence="3 5">ABBL072</strain>
    </source>
</reference>
<proteinExistence type="predicted"/>
<name>A0AAP1AGI5_ACIBA</name>
<evidence type="ECO:0000313" key="3">
    <source>
        <dbReference type="EMBL" id="KQE03556.1"/>
    </source>
</evidence>
<dbReference type="Proteomes" id="UP000051449">
    <property type="component" value="Unassembled WGS sequence"/>
</dbReference>
<accession>A0AAP1AGI5</accession>
<evidence type="ECO:0000259" key="2">
    <source>
        <dbReference type="Pfam" id="PF01464"/>
    </source>
</evidence>
<sequence length="1194" mass="129348">MATNNLGSLTLDLVTRIGNFIEPLNQAERKAKSSGESIASSFNVASIAAKAFGAVLAGASVAGVTAFVTKAIDAGNEIKKLAQLANASTTVFQYYAKGAETAGISIDKFADQMKDMQDRIGEYQQTAGGPLADFFKNIAPKVGVTISQFQKLSGPEALQLYYNSLVKANVSQNDMKFYMEAIISDSSMLIPLLENGGAGFKKYGDAAQRAGSIMDDAMIKKLSEAKENLWIMNQQWQGVEATLINGIVPIFNMVASNMDNISAAATALATALGVKLAVQGAILTKEFTLGMIEGIRYQMTLARMAGVTLQTASAMGVLRGAMAFLGGPAGLGLLAIQGLAAGAAFFFMKNKSDEATESLNKHGTSVSEVIKKYQELDIASQRRQVRAEKKSLEEITEEYNKANSTLISLAINIGRFDGSTSEASKKASELAMAFKKGDLSAGQFSSAINNLTGVSEESKAKIDEQAATSIRLSNEYVAQKKVVNALLETTDKATDKQSEFNKKLLEAEAASKRAQAAYAEYMKTFNTDYMESAYKLKIRQKFGNKYDEDELAVFEAWAKRHNYDSQQMQTPAALNDLANARRLYAVNKEINDLQDKKTKSEQAATAEAKKQADYAEKNYKYSSLEIDMLKKVSALASQNGLDKLEEKYGLPKNLLAALMAQESKGDKNARSPTGAIGYYQTTADYRKDNKISVADSKNLPVIAEVVAKNLAKAYQELGTWEAAIRSHNAGVAGAQRFKETGTVKGNPARVQEVKQFPDLVNKWLVGLNGKTGKDSGFIHDDPTEILKDIQDFEAARKATEEAAAKDRKSIQEKYYSDLERMAADNAEAVKLINEKFANDPTERDRLLALQKKAYEKDLENYIKTQDEKVKATQQAVQNIKDKINKLNQSAAESWARATLKPDELAQWNLNNELDSKQASLNGDYQDVKTSIKDNEGLSDTEKYQMLQDAYKAYLDAKLYLDTEYASKSRELQDGLNAQTLSGYSSLMGDMSGIAKAFGGEQSRTYKVLFAMQKGFAIASTLLSSKEAISKAWASAAFPYNIPAVAMAVAQTGALTQAVSAIAPKGFATGGQIRGPGTGTSDSIPIWASNEEFMIKESSAKKIGLDNLNYMNQTGELPKSNTNQVMVATLAELPQGGDVISAPVTVTVTVNPDGSSNVDSAGQAKALGDALGNAIRQVMLKELRQGGVLYKAIRS</sequence>